<dbReference type="GO" id="GO:0051603">
    <property type="term" value="P:proteolysis involved in protein catabolic process"/>
    <property type="evidence" value="ECO:0007669"/>
    <property type="project" value="InterPro"/>
</dbReference>
<protein>
    <submittedName>
        <fullName evidence="2">Uncharacterized protein</fullName>
    </submittedName>
</protein>
<dbReference type="GO" id="GO:0005839">
    <property type="term" value="C:proteasome core complex"/>
    <property type="evidence" value="ECO:0007669"/>
    <property type="project" value="InterPro"/>
</dbReference>
<dbReference type="Proteomes" id="UP000821866">
    <property type="component" value="Chromosome 2"/>
</dbReference>
<dbReference type="Gene3D" id="3.60.20.10">
    <property type="entry name" value="Glutamine Phosphoribosylpyrophosphate, subunit 1, domain 1"/>
    <property type="match status" value="1"/>
</dbReference>
<evidence type="ECO:0000313" key="3">
    <source>
        <dbReference type="Proteomes" id="UP000821866"/>
    </source>
</evidence>
<dbReference type="PANTHER" id="PTHR32194:SF10">
    <property type="entry name" value="PROTEASOME SUBUNIT BETA TYPE-3"/>
    <property type="match status" value="1"/>
</dbReference>
<organism evidence="2 3">
    <name type="scientific">Rhipicephalus microplus</name>
    <name type="common">Cattle tick</name>
    <name type="synonym">Boophilus microplus</name>
    <dbReference type="NCBI Taxonomy" id="6941"/>
    <lineage>
        <taxon>Eukaryota</taxon>
        <taxon>Metazoa</taxon>
        <taxon>Ecdysozoa</taxon>
        <taxon>Arthropoda</taxon>
        <taxon>Chelicerata</taxon>
        <taxon>Arachnida</taxon>
        <taxon>Acari</taxon>
        <taxon>Parasitiformes</taxon>
        <taxon>Ixodida</taxon>
        <taxon>Ixodoidea</taxon>
        <taxon>Ixodidae</taxon>
        <taxon>Rhipicephalinae</taxon>
        <taxon>Rhipicephalus</taxon>
        <taxon>Boophilus</taxon>
    </lineage>
</organism>
<dbReference type="GO" id="GO:0005737">
    <property type="term" value="C:cytoplasm"/>
    <property type="evidence" value="ECO:0007669"/>
    <property type="project" value="TreeGrafter"/>
</dbReference>
<proteinExistence type="predicted"/>
<name>A0A9J6EJM7_RHIMP</name>
<dbReference type="InterPro" id="IPR001353">
    <property type="entry name" value="Proteasome_sua/b"/>
</dbReference>
<dbReference type="AlphaFoldDB" id="A0A9J6EJM7"/>
<dbReference type="PANTHER" id="PTHR32194">
    <property type="entry name" value="METALLOPROTEASE TLDD"/>
    <property type="match status" value="1"/>
</dbReference>
<dbReference type="EMBL" id="JABSTU010000004">
    <property type="protein sequence ID" value="KAH8034534.1"/>
    <property type="molecule type" value="Genomic_DNA"/>
</dbReference>
<reference evidence="2" key="1">
    <citation type="journal article" date="2020" name="Cell">
        <title>Large-Scale Comparative Analyses of Tick Genomes Elucidate Their Genetic Diversity and Vector Capacities.</title>
        <authorList>
            <consortium name="Tick Genome and Microbiome Consortium (TIGMIC)"/>
            <person name="Jia N."/>
            <person name="Wang J."/>
            <person name="Shi W."/>
            <person name="Du L."/>
            <person name="Sun Y."/>
            <person name="Zhan W."/>
            <person name="Jiang J.F."/>
            <person name="Wang Q."/>
            <person name="Zhang B."/>
            <person name="Ji P."/>
            <person name="Bell-Sakyi L."/>
            <person name="Cui X.M."/>
            <person name="Yuan T.T."/>
            <person name="Jiang B.G."/>
            <person name="Yang W.F."/>
            <person name="Lam T.T."/>
            <person name="Chang Q.C."/>
            <person name="Ding S.J."/>
            <person name="Wang X.J."/>
            <person name="Zhu J.G."/>
            <person name="Ruan X.D."/>
            <person name="Zhao L."/>
            <person name="Wei J.T."/>
            <person name="Ye R.Z."/>
            <person name="Que T.C."/>
            <person name="Du C.H."/>
            <person name="Zhou Y.H."/>
            <person name="Cheng J.X."/>
            <person name="Dai P.F."/>
            <person name="Guo W.B."/>
            <person name="Han X.H."/>
            <person name="Huang E.J."/>
            <person name="Li L.F."/>
            <person name="Wei W."/>
            <person name="Gao Y.C."/>
            <person name="Liu J.Z."/>
            <person name="Shao H.Z."/>
            <person name="Wang X."/>
            <person name="Wang C.C."/>
            <person name="Yang T.C."/>
            <person name="Huo Q.B."/>
            <person name="Li W."/>
            <person name="Chen H.Y."/>
            <person name="Chen S.E."/>
            <person name="Zhou L.G."/>
            <person name="Ni X.B."/>
            <person name="Tian J.H."/>
            <person name="Sheng Y."/>
            <person name="Liu T."/>
            <person name="Pan Y.S."/>
            <person name="Xia L.Y."/>
            <person name="Li J."/>
            <person name="Zhao F."/>
            <person name="Cao W.C."/>
        </authorList>
    </citation>
    <scope>NUCLEOTIDE SEQUENCE</scope>
    <source>
        <strain evidence="2">Rmic-2018</strain>
    </source>
</reference>
<reference evidence="2" key="2">
    <citation type="submission" date="2021-09" db="EMBL/GenBank/DDBJ databases">
        <authorList>
            <person name="Jia N."/>
            <person name="Wang J."/>
            <person name="Shi W."/>
            <person name="Du L."/>
            <person name="Sun Y."/>
            <person name="Zhan W."/>
            <person name="Jiang J."/>
            <person name="Wang Q."/>
            <person name="Zhang B."/>
            <person name="Ji P."/>
            <person name="Sakyi L.B."/>
            <person name="Cui X."/>
            <person name="Yuan T."/>
            <person name="Jiang B."/>
            <person name="Yang W."/>
            <person name="Lam T.T.-Y."/>
            <person name="Chang Q."/>
            <person name="Ding S."/>
            <person name="Wang X."/>
            <person name="Zhu J."/>
            <person name="Ruan X."/>
            <person name="Zhao L."/>
            <person name="Wei J."/>
            <person name="Que T."/>
            <person name="Du C."/>
            <person name="Cheng J."/>
            <person name="Dai P."/>
            <person name="Han X."/>
            <person name="Huang E."/>
            <person name="Gao Y."/>
            <person name="Liu J."/>
            <person name="Shao H."/>
            <person name="Ye R."/>
            <person name="Li L."/>
            <person name="Wei W."/>
            <person name="Wang X."/>
            <person name="Wang C."/>
            <person name="Huo Q."/>
            <person name="Li W."/>
            <person name="Guo W."/>
            <person name="Chen H."/>
            <person name="Chen S."/>
            <person name="Zhou L."/>
            <person name="Zhou L."/>
            <person name="Ni X."/>
            <person name="Tian J."/>
            <person name="Zhou Y."/>
            <person name="Sheng Y."/>
            <person name="Liu T."/>
            <person name="Pan Y."/>
            <person name="Xia L."/>
            <person name="Li J."/>
            <person name="Zhao F."/>
            <person name="Cao W."/>
        </authorList>
    </citation>
    <scope>NUCLEOTIDE SEQUENCE</scope>
    <source>
        <strain evidence="2">Rmic-2018</strain>
        <tissue evidence="2">Larvae</tissue>
    </source>
</reference>
<evidence type="ECO:0000256" key="1">
    <source>
        <dbReference type="ARBA" id="ARBA00026071"/>
    </source>
</evidence>
<comment type="caution">
    <text evidence="2">The sequence shown here is derived from an EMBL/GenBank/DDBJ whole genome shotgun (WGS) entry which is preliminary data.</text>
</comment>
<evidence type="ECO:0000313" key="2">
    <source>
        <dbReference type="EMBL" id="KAH8034534.1"/>
    </source>
</evidence>
<keyword evidence="3" id="KW-1185">Reference proteome</keyword>
<dbReference type="InterPro" id="IPR023333">
    <property type="entry name" value="Proteasome_suB-type"/>
</dbReference>
<comment type="subunit">
    <text evidence="1">The 26S proteasome consists of a 20S proteasome core and two 19S regulatory subunits. The 20S proteasome core is composed of 28 subunits that are arranged in four stacked rings, resulting in a barrel-shaped structure. The two end rings are each formed by seven alpha subunits, and the two central rings are each formed by seven beta subunits. The catalytic chamber with the active sites is on the inside of the barrel.</text>
</comment>
<accession>A0A9J6EJM7</accession>
<sequence length="111" mass="11737">MSIMSYNGGVVVAMKGKECVTIADDRRLGARGHSIALDFERIFEMGPKLYCGLPGLATGHAVGGTEAQVPHKPPIVAGLDPVTNEPNICVMNLIGCIDEPTHFVISGTCKE</sequence>
<dbReference type="Pfam" id="PF00227">
    <property type="entry name" value="Proteasome"/>
    <property type="match status" value="1"/>
</dbReference>
<dbReference type="InterPro" id="IPR029055">
    <property type="entry name" value="Ntn_hydrolases_N"/>
</dbReference>
<dbReference type="SUPFAM" id="SSF56235">
    <property type="entry name" value="N-terminal nucleophile aminohydrolases (Ntn hydrolases)"/>
    <property type="match status" value="1"/>
</dbReference>
<gene>
    <name evidence="2" type="ORF">HPB51_025453</name>
</gene>
<dbReference type="VEuPathDB" id="VectorBase:LOC119187416"/>